<feature type="compositionally biased region" description="Polar residues" evidence="10">
    <location>
        <begin position="626"/>
        <end position="639"/>
    </location>
</feature>
<organism evidence="12 13">
    <name type="scientific">Trichobilharzia regenti</name>
    <name type="common">Nasal bird schistosome</name>
    <dbReference type="NCBI Taxonomy" id="157069"/>
    <lineage>
        <taxon>Eukaryota</taxon>
        <taxon>Metazoa</taxon>
        <taxon>Spiralia</taxon>
        <taxon>Lophotrochozoa</taxon>
        <taxon>Platyhelminthes</taxon>
        <taxon>Trematoda</taxon>
        <taxon>Digenea</taxon>
        <taxon>Strigeidida</taxon>
        <taxon>Schistosomatoidea</taxon>
        <taxon>Schistosomatidae</taxon>
        <taxon>Trichobilharzia</taxon>
    </lineage>
</organism>
<dbReference type="Pfam" id="PF08518">
    <property type="entry name" value="GIT_SHD"/>
    <property type="match status" value="2"/>
</dbReference>
<evidence type="ECO:0000256" key="10">
    <source>
        <dbReference type="SAM" id="MobiDB-lite"/>
    </source>
</evidence>
<keyword evidence="12" id="KW-1185">Reference proteome</keyword>
<keyword evidence="3" id="KW-0677">Repeat</keyword>
<evidence type="ECO:0000313" key="13">
    <source>
        <dbReference type="WBParaSite" id="TREG1_89570.1"/>
    </source>
</evidence>
<protein>
    <recommendedName>
        <fullName evidence="11">Arf-GAP domain-containing protein</fullName>
    </recommendedName>
</protein>
<keyword evidence="1" id="KW-0343">GTPase activation</keyword>
<dbReference type="SMART" id="SM00555">
    <property type="entry name" value="GIT"/>
    <property type="match status" value="2"/>
</dbReference>
<evidence type="ECO:0000256" key="8">
    <source>
        <dbReference type="PROSITE-ProRule" id="PRU00288"/>
    </source>
</evidence>
<feature type="region of interest" description="Disordered" evidence="10">
    <location>
        <begin position="1435"/>
        <end position="1455"/>
    </location>
</feature>
<evidence type="ECO:0000256" key="9">
    <source>
        <dbReference type="SAM" id="Coils"/>
    </source>
</evidence>
<dbReference type="InterPro" id="IPR037278">
    <property type="entry name" value="ARFGAP/RecO"/>
</dbReference>
<dbReference type="CDD" id="cd08833">
    <property type="entry name" value="ArfGap_GIT"/>
    <property type="match status" value="1"/>
</dbReference>
<sequence length="1487" mass="163308">MNPQADMCADCNAPSPQWASVNRGVLLCDECSSIHRQLGRHISQIKHLKKSRWRPSQLSMVRYLASAGANGYWEHILYEPMLSGPNADHHRLSKSFQPHKKPLPSDPVHPTKADFIREKYLFLGFFKKPRNINQDDLNQQLHASVRTGVLETSLYLLALGANPNFLHPTKGTAPIHVACQYGQIGQVELLLAYGADVCIRDSSGKTVIDLALDKALALNESMSSKNEIKLMRREEKLQLAWSSMVDLLVSAYYDLTDSLAYFLTRHIPDHRAAFFGIHRNNSGMIESSKHPGLFISSSDNNNNNDNGVMRNGHFLISTSLIHEANGTSLATKSINLHSNIPGPTTNTTNGQEDYQDDWIVEARGRLSKLSNLAFSDLCIDVYDEADRRLTNSFLENIDTFKSSKHSHNYSVFNGCHIDKSVLHNGGSSNAKEPTSVPIPPPHRVTTLHQTTNSASVNLTLFFLPPNTNYSSVRNQARQKLGRLSTIEFHTLTLDVLTEASIRLLPLFLPMSHVNTEEMSLNEIRKLERPRHSYIDYNNSAEYYHHHQSHTVNDYIGSHRNVPLPSIPSSKTTDPDLIDSEQHLHSTNNSSHESLCDDEVDKKSNNTNDHFDISPIEPIASEDLSEQENSQILTPSSPSVEKTKKALTKKTTRLGRSRDDPVYDQVAGEVDINDANNCLNTTQTIVSSSSPAVSLSSTDQIALSVNVQTTNMNCEDNGRQNRTDTLLIDNSNSSSVSPISPIDGKESSKTRQQKGVDGDGVDDDESDLTGPIPPITSRPGPVPGSRRLHLSHTGRIVQHRASVHTTNSCITTTASTVSDTSANSISVPDSTVNIMKSSEHTKNTTLHSLINAYNTESTNGVAQNHLNAHHHHPEPCCIAARNEVERLRKENTELKTQLSDLQSSKNVVEQRLEDLEGRMIQLDSVVQALKEEKSALLAAFSAGMVMVHNPLKSSHSKNQPVSSTSTITASTAMTTTTTAAKTNSPHLKATKSISSIACDKEHPASHAWDYEKEEEDEDESIGEDINEVIRKRIHDQEISEADIEQYKDDDSEYDMERVGGDKSISEGNYAVGSQCLDSGVLLRQGIILRGSRGESPASVGGLTHQSGFVHSHAPLPQPTVTPSFRNSVQNTKLSDNNECGQRQSSVFTSTNQVVVSSTSQNLPAYINAPNLVQHPVSKTKAALGSTATVTFAEASNPDLPDDYTAPNATGSPSPAPLPISQSLTSASSSHRIITSGVNVNIPGGHPHHHHHPGKSSFLPNSRLNKPTLMEGRKQLHHTEVLVPMSKSSPDYDNASRSSSSSTTTTHSSNESSFHPSGKQLPGKHNVPTGIGSGDQVWKAPSSERVVRCVETIIMRIRNLVEFANGDRRGNTAHCSRLIQSAIQDLLNLFPPHELRPVEVETALNDLASESQNLRKHCEQLSSASDGPDRFEIMTSTQTSKTTTVHNSNTGNNNNSRPVPTEITVLIRHAHHIARAAKDLLSLFQRIDQ</sequence>
<evidence type="ECO:0000259" key="11">
    <source>
        <dbReference type="PROSITE" id="PS50115"/>
    </source>
</evidence>
<dbReference type="SUPFAM" id="SSF57863">
    <property type="entry name" value="ArfGap/RecO-like zinc finger"/>
    <property type="match status" value="1"/>
</dbReference>
<evidence type="ECO:0000256" key="5">
    <source>
        <dbReference type="ARBA" id="ARBA00022833"/>
    </source>
</evidence>
<evidence type="ECO:0000256" key="2">
    <source>
        <dbReference type="ARBA" id="ARBA00022723"/>
    </source>
</evidence>
<feature type="compositionally biased region" description="Basic and acidic residues" evidence="10">
    <location>
        <begin position="599"/>
        <end position="611"/>
    </location>
</feature>
<dbReference type="PROSITE" id="PS50088">
    <property type="entry name" value="ANK_REPEAT"/>
    <property type="match status" value="1"/>
</dbReference>
<dbReference type="Pfam" id="PF12205">
    <property type="entry name" value="GIT1_C"/>
    <property type="match status" value="1"/>
</dbReference>
<dbReference type="SMART" id="SM00105">
    <property type="entry name" value="ArfGap"/>
    <property type="match status" value="1"/>
</dbReference>
<feature type="region of interest" description="Disordered" evidence="10">
    <location>
        <begin position="1282"/>
        <end position="1335"/>
    </location>
</feature>
<dbReference type="GO" id="GO:0007420">
    <property type="term" value="P:brain development"/>
    <property type="evidence" value="ECO:0007669"/>
    <property type="project" value="InterPro"/>
</dbReference>
<dbReference type="InterPro" id="IPR013724">
    <property type="entry name" value="GIT_SHD"/>
</dbReference>
<dbReference type="SMART" id="SM00248">
    <property type="entry name" value="ANK"/>
    <property type="match status" value="2"/>
</dbReference>
<feature type="region of interest" description="Disordered" evidence="10">
    <location>
        <begin position="1192"/>
        <end position="1263"/>
    </location>
</feature>
<dbReference type="GO" id="GO:0008277">
    <property type="term" value="P:regulation of G protein-coupled receptor signaling pathway"/>
    <property type="evidence" value="ECO:0007669"/>
    <property type="project" value="TreeGrafter"/>
</dbReference>
<keyword evidence="4 8" id="KW-0863">Zinc-finger</keyword>
<evidence type="ECO:0000256" key="6">
    <source>
        <dbReference type="ARBA" id="ARBA00023043"/>
    </source>
</evidence>
<evidence type="ECO:0000256" key="4">
    <source>
        <dbReference type="ARBA" id="ARBA00022771"/>
    </source>
</evidence>
<dbReference type="GO" id="GO:0098793">
    <property type="term" value="C:presynapse"/>
    <property type="evidence" value="ECO:0007669"/>
    <property type="project" value="GOC"/>
</dbReference>
<dbReference type="GO" id="GO:0005096">
    <property type="term" value="F:GTPase activator activity"/>
    <property type="evidence" value="ECO:0007669"/>
    <property type="project" value="UniProtKB-KW"/>
</dbReference>
<keyword evidence="2" id="KW-0479">Metal-binding</keyword>
<dbReference type="PROSITE" id="PS50297">
    <property type="entry name" value="ANK_REP_REGION"/>
    <property type="match status" value="1"/>
</dbReference>
<dbReference type="PROSITE" id="PS50115">
    <property type="entry name" value="ARFGAP"/>
    <property type="match status" value="1"/>
</dbReference>
<feature type="region of interest" description="Disordered" evidence="10">
    <location>
        <begin position="711"/>
        <end position="787"/>
    </location>
</feature>
<feature type="compositionally biased region" description="Low complexity" evidence="10">
    <location>
        <begin position="728"/>
        <end position="741"/>
    </location>
</feature>
<dbReference type="Gene3D" id="1.25.40.20">
    <property type="entry name" value="Ankyrin repeat-containing domain"/>
    <property type="match status" value="1"/>
</dbReference>
<dbReference type="Proteomes" id="UP000050795">
    <property type="component" value="Unassembled WGS sequence"/>
</dbReference>
<feature type="compositionally biased region" description="Low complexity" evidence="10">
    <location>
        <begin position="1294"/>
        <end position="1311"/>
    </location>
</feature>
<dbReference type="InterPro" id="IPR036770">
    <property type="entry name" value="Ankyrin_rpt-contain_sf"/>
</dbReference>
<dbReference type="Gene3D" id="1.20.120.330">
    <property type="entry name" value="Nucleotidyltransferases domain 2"/>
    <property type="match status" value="1"/>
</dbReference>
<dbReference type="SUPFAM" id="SSF48403">
    <property type="entry name" value="Ankyrin repeat"/>
    <property type="match status" value="1"/>
</dbReference>
<dbReference type="GO" id="GO:0036465">
    <property type="term" value="P:synaptic vesicle recycling"/>
    <property type="evidence" value="ECO:0007669"/>
    <property type="project" value="TreeGrafter"/>
</dbReference>
<keyword evidence="6 7" id="KW-0040">ANK repeat</keyword>
<keyword evidence="9" id="KW-0175">Coiled coil</keyword>
<dbReference type="PRINTS" id="PR00405">
    <property type="entry name" value="REVINTRACTNG"/>
</dbReference>
<dbReference type="GO" id="GO:0031267">
    <property type="term" value="F:small GTPase binding"/>
    <property type="evidence" value="ECO:0007669"/>
    <property type="project" value="TreeGrafter"/>
</dbReference>
<dbReference type="Pfam" id="PF12796">
    <property type="entry name" value="Ank_2"/>
    <property type="match status" value="1"/>
</dbReference>
<accession>A0AA85KL68</accession>
<dbReference type="Pfam" id="PF01412">
    <property type="entry name" value="ArfGap"/>
    <property type="match status" value="1"/>
</dbReference>
<evidence type="ECO:0000256" key="3">
    <source>
        <dbReference type="ARBA" id="ARBA00022737"/>
    </source>
</evidence>
<feature type="compositionally biased region" description="Low complexity" evidence="10">
    <location>
        <begin position="1435"/>
        <end position="1453"/>
    </location>
</feature>
<evidence type="ECO:0000313" key="12">
    <source>
        <dbReference type="Proteomes" id="UP000050795"/>
    </source>
</evidence>
<dbReference type="InterPro" id="IPR038508">
    <property type="entry name" value="ArfGAP_dom_sf"/>
</dbReference>
<dbReference type="PANTHER" id="PTHR46097:SF3">
    <property type="entry name" value="ARF GTPASE-ACTIVATING PROTEIN GIT"/>
    <property type="match status" value="1"/>
</dbReference>
<name>A0AA85KL68_TRIRE</name>
<feature type="domain" description="Arf-GAP" evidence="11">
    <location>
        <begin position="1"/>
        <end position="120"/>
    </location>
</feature>
<proteinExistence type="predicted"/>
<dbReference type="InterPro" id="IPR047161">
    <property type="entry name" value="GIT-like"/>
</dbReference>
<dbReference type="WBParaSite" id="TREG1_89570.1">
    <property type="protein sequence ID" value="TREG1_89570.1"/>
    <property type="gene ID" value="TREG1_89570"/>
</dbReference>
<keyword evidence="5" id="KW-0862">Zinc</keyword>
<reference evidence="13 14" key="2">
    <citation type="submission" date="2023-11" db="UniProtKB">
        <authorList>
            <consortium name="WormBaseParasite"/>
        </authorList>
    </citation>
    <scope>IDENTIFICATION</scope>
</reference>
<feature type="compositionally biased region" description="Pro residues" evidence="10">
    <location>
        <begin position="770"/>
        <end position="781"/>
    </location>
</feature>
<feature type="compositionally biased region" description="Basic and acidic residues" evidence="10">
    <location>
        <begin position="742"/>
        <end position="756"/>
    </location>
</feature>
<evidence type="ECO:0000313" key="14">
    <source>
        <dbReference type="WBParaSite" id="TREG1_89570.2"/>
    </source>
</evidence>
<feature type="repeat" description="ANK" evidence="7">
    <location>
        <begin position="170"/>
        <end position="202"/>
    </location>
</feature>
<feature type="region of interest" description="Disordered" evidence="10">
    <location>
        <begin position="554"/>
        <end position="658"/>
    </location>
</feature>
<feature type="compositionally biased region" description="Polar residues" evidence="10">
    <location>
        <begin position="1218"/>
        <end position="1237"/>
    </location>
</feature>
<dbReference type="InterPro" id="IPR002110">
    <property type="entry name" value="Ankyrin_rpt"/>
</dbReference>
<dbReference type="PANTHER" id="PTHR46097">
    <property type="entry name" value="G PROTEIN-COUPLED RECEPTOR KINASE INTERACTING ARFGAP"/>
    <property type="match status" value="1"/>
</dbReference>
<dbReference type="Gene3D" id="1.10.220.150">
    <property type="entry name" value="Arf GTPase activating protein"/>
    <property type="match status" value="1"/>
</dbReference>
<evidence type="ECO:0000256" key="1">
    <source>
        <dbReference type="ARBA" id="ARBA00022468"/>
    </source>
</evidence>
<dbReference type="WBParaSite" id="TREG1_89570.2">
    <property type="protein sequence ID" value="TREG1_89570.2"/>
    <property type="gene ID" value="TREG1_89570"/>
</dbReference>
<dbReference type="GO" id="GO:0008270">
    <property type="term" value="F:zinc ion binding"/>
    <property type="evidence" value="ECO:0007669"/>
    <property type="project" value="UniProtKB-KW"/>
</dbReference>
<feature type="compositionally biased region" description="Basic residues" evidence="10">
    <location>
        <begin position="644"/>
        <end position="654"/>
    </location>
</feature>
<feature type="coiled-coil region" evidence="9">
    <location>
        <begin position="876"/>
        <end position="931"/>
    </location>
</feature>
<evidence type="ECO:0000256" key="7">
    <source>
        <dbReference type="PROSITE-ProRule" id="PRU00023"/>
    </source>
</evidence>
<reference evidence="12" key="1">
    <citation type="submission" date="2022-06" db="EMBL/GenBank/DDBJ databases">
        <authorList>
            <person name="Berger JAMES D."/>
            <person name="Berger JAMES D."/>
        </authorList>
    </citation>
    <scope>NUCLEOTIDE SEQUENCE [LARGE SCALE GENOMIC DNA]</scope>
</reference>
<dbReference type="GO" id="GO:0032012">
    <property type="term" value="P:regulation of ARF protein signal transduction"/>
    <property type="evidence" value="ECO:0007669"/>
    <property type="project" value="InterPro"/>
</dbReference>
<dbReference type="InterPro" id="IPR022018">
    <property type="entry name" value="GIT1_C"/>
</dbReference>
<dbReference type="InterPro" id="IPR001164">
    <property type="entry name" value="ArfGAP_dom"/>
</dbReference>